<sequence length="255" mass="29918">MKLKKTIKLILALLYYNLYGRYRKQVGNRVILYHSIGSELKHDSYGISISKERFFEHMKYLKSNFEIIPLDNNYFNSLNKETISITFDDGYKDNLYALHVCEEFQIPFTLYITTEMIGEKEYLTKEDILLFAKSPLCTLGTHSVTHPHLGNLDYKEQYDELYKSKMTLENIVGEKIVHMSYPHGSFNQDTLKLVEEIGYKYVSSSEIGKNTQNNLNYKMIKRVEIIASDNTKELFRKIAGYYDYLSLIHNKSCDK</sequence>
<reference evidence="4 5" key="1">
    <citation type="submission" date="2017-10" db="EMBL/GenBank/DDBJ databases">
        <title>Genomics of the genus Arcobacter.</title>
        <authorList>
            <person name="Perez-Cataluna A."/>
            <person name="Figueras M.J."/>
        </authorList>
    </citation>
    <scope>NUCLEOTIDE SEQUENCE [LARGE SCALE GENOMIC DNA]</scope>
    <source>
        <strain evidence="4 5">CECT 8993</strain>
    </source>
</reference>
<comment type="subcellular location">
    <subcellularLocation>
        <location evidence="1">Secreted</location>
    </subcellularLocation>
</comment>
<dbReference type="GO" id="GO:0016810">
    <property type="term" value="F:hydrolase activity, acting on carbon-nitrogen (but not peptide) bonds"/>
    <property type="evidence" value="ECO:0007669"/>
    <property type="project" value="InterPro"/>
</dbReference>
<evidence type="ECO:0000256" key="1">
    <source>
        <dbReference type="ARBA" id="ARBA00004613"/>
    </source>
</evidence>
<evidence type="ECO:0000313" key="5">
    <source>
        <dbReference type="Proteomes" id="UP000290172"/>
    </source>
</evidence>
<dbReference type="InterPro" id="IPR011330">
    <property type="entry name" value="Glyco_hydro/deAcase_b/a-brl"/>
</dbReference>
<dbReference type="AlphaFoldDB" id="A0A4Q0YIS6"/>
<comment type="caution">
    <text evidence="4">The sequence shown here is derived from an EMBL/GenBank/DDBJ whole genome shotgun (WGS) entry which is preliminary data.</text>
</comment>
<feature type="domain" description="NodB homology" evidence="3">
    <location>
        <begin position="81"/>
        <end position="255"/>
    </location>
</feature>
<dbReference type="Gene3D" id="3.20.20.370">
    <property type="entry name" value="Glycoside hydrolase/deacetylase"/>
    <property type="match status" value="1"/>
</dbReference>
<dbReference type="PANTHER" id="PTHR34216">
    <property type="match status" value="1"/>
</dbReference>
<organism evidence="4 5">
    <name type="scientific">Halarcobacter ebronensis</name>
    <dbReference type="NCBI Taxonomy" id="1462615"/>
    <lineage>
        <taxon>Bacteria</taxon>
        <taxon>Pseudomonadati</taxon>
        <taxon>Campylobacterota</taxon>
        <taxon>Epsilonproteobacteria</taxon>
        <taxon>Campylobacterales</taxon>
        <taxon>Arcobacteraceae</taxon>
        <taxon>Halarcobacter</taxon>
    </lineage>
</organism>
<dbReference type="InterPro" id="IPR051398">
    <property type="entry name" value="Polysacch_Deacetylase"/>
</dbReference>
<dbReference type="PANTHER" id="PTHR34216:SF3">
    <property type="entry name" value="POLY-BETA-1,6-N-ACETYL-D-GLUCOSAMINE N-DEACETYLASE"/>
    <property type="match status" value="1"/>
</dbReference>
<accession>A0A4Q0YIS6</accession>
<dbReference type="GO" id="GO:0005576">
    <property type="term" value="C:extracellular region"/>
    <property type="evidence" value="ECO:0007669"/>
    <property type="project" value="UniProtKB-SubCell"/>
</dbReference>
<dbReference type="EMBL" id="PDKJ01000004">
    <property type="protein sequence ID" value="RXJ69009.1"/>
    <property type="molecule type" value="Genomic_DNA"/>
</dbReference>
<keyword evidence="2" id="KW-0732">Signal</keyword>
<proteinExistence type="predicted"/>
<evidence type="ECO:0000259" key="3">
    <source>
        <dbReference type="PROSITE" id="PS51677"/>
    </source>
</evidence>
<dbReference type="SUPFAM" id="SSF88713">
    <property type="entry name" value="Glycoside hydrolase/deacetylase"/>
    <property type="match status" value="1"/>
</dbReference>
<evidence type="ECO:0000313" key="4">
    <source>
        <dbReference type="EMBL" id="RXJ69009.1"/>
    </source>
</evidence>
<gene>
    <name evidence="4" type="ORF">CRV08_06140</name>
</gene>
<dbReference type="PROSITE" id="PS51677">
    <property type="entry name" value="NODB"/>
    <property type="match status" value="1"/>
</dbReference>
<dbReference type="GO" id="GO:0005975">
    <property type="term" value="P:carbohydrate metabolic process"/>
    <property type="evidence" value="ECO:0007669"/>
    <property type="project" value="InterPro"/>
</dbReference>
<dbReference type="InterPro" id="IPR002509">
    <property type="entry name" value="NODB_dom"/>
</dbReference>
<dbReference type="Pfam" id="PF01522">
    <property type="entry name" value="Polysacc_deac_1"/>
    <property type="match status" value="1"/>
</dbReference>
<name>A0A4Q0YIS6_9BACT</name>
<protein>
    <recommendedName>
        <fullName evidence="3">NodB homology domain-containing protein</fullName>
    </recommendedName>
</protein>
<dbReference type="RefSeq" id="WP_128980156.1">
    <property type="nucleotide sequence ID" value="NZ_PDKJ01000004.1"/>
</dbReference>
<dbReference type="Proteomes" id="UP000290172">
    <property type="component" value="Unassembled WGS sequence"/>
</dbReference>
<evidence type="ECO:0000256" key="2">
    <source>
        <dbReference type="ARBA" id="ARBA00022729"/>
    </source>
</evidence>
<dbReference type="CDD" id="cd10918">
    <property type="entry name" value="CE4_NodB_like_5s_6s"/>
    <property type="match status" value="1"/>
</dbReference>